<dbReference type="Proteomes" id="UP001432166">
    <property type="component" value="Chromosome"/>
</dbReference>
<dbReference type="EMBL" id="CP108133">
    <property type="protein sequence ID" value="WTP53946.1"/>
    <property type="molecule type" value="Genomic_DNA"/>
</dbReference>
<reference evidence="2" key="1">
    <citation type="submission" date="2022-10" db="EMBL/GenBank/DDBJ databases">
        <title>The complete genomes of actinobacterial strains from the NBC collection.</title>
        <authorList>
            <person name="Joergensen T.S."/>
            <person name="Alvarez Arevalo M."/>
            <person name="Sterndorff E.B."/>
            <person name="Faurdal D."/>
            <person name="Vuksanovic O."/>
            <person name="Mourched A.-S."/>
            <person name="Charusanti P."/>
            <person name="Shaw S."/>
            <person name="Blin K."/>
            <person name="Weber T."/>
        </authorList>
    </citation>
    <scope>NUCLEOTIDE SEQUENCE</scope>
    <source>
        <strain evidence="2">NBC_00189</strain>
    </source>
</reference>
<proteinExistence type="predicted"/>
<dbReference type="RefSeq" id="WP_189777997.1">
    <property type="nucleotide sequence ID" value="NZ_BMVY01000033.1"/>
</dbReference>
<name>A0ABZ1JQK7_9ACTN</name>
<accession>A0ABZ1JQK7</accession>
<keyword evidence="3" id="KW-1185">Reference proteome</keyword>
<sequence length="100" mass="11327">MRQEEVHWQDVERVANLLGELGREFTSDDRRALKLVFRAAAEYLKLKDRRPILAGAKFIPGPDTEKTYQVFKVDGRFKGPARESKGDPTEAKLPESGPAE</sequence>
<organism evidence="2 3">
    <name type="scientific">Streptomyces tauricus</name>
    <dbReference type="NCBI Taxonomy" id="68274"/>
    <lineage>
        <taxon>Bacteria</taxon>
        <taxon>Bacillati</taxon>
        <taxon>Actinomycetota</taxon>
        <taxon>Actinomycetes</taxon>
        <taxon>Kitasatosporales</taxon>
        <taxon>Streptomycetaceae</taxon>
        <taxon>Streptomyces</taxon>
        <taxon>Streptomyces aurantiacus group</taxon>
    </lineage>
</organism>
<evidence type="ECO:0000313" key="2">
    <source>
        <dbReference type="EMBL" id="WTP53946.1"/>
    </source>
</evidence>
<feature type="compositionally biased region" description="Basic and acidic residues" evidence="1">
    <location>
        <begin position="77"/>
        <end position="93"/>
    </location>
</feature>
<protein>
    <submittedName>
        <fullName evidence="2">Uncharacterized protein</fullName>
    </submittedName>
</protein>
<feature type="region of interest" description="Disordered" evidence="1">
    <location>
        <begin position="77"/>
        <end position="100"/>
    </location>
</feature>
<evidence type="ECO:0000313" key="3">
    <source>
        <dbReference type="Proteomes" id="UP001432166"/>
    </source>
</evidence>
<evidence type="ECO:0000256" key="1">
    <source>
        <dbReference type="SAM" id="MobiDB-lite"/>
    </source>
</evidence>
<gene>
    <name evidence="2" type="ORF">OG288_39885</name>
</gene>